<evidence type="ECO:0000313" key="2">
    <source>
        <dbReference type="Proteomes" id="UP000534286"/>
    </source>
</evidence>
<dbReference type="AlphaFoldDB" id="A0A7W7S0N7"/>
<gene>
    <name evidence="1" type="ORF">FHR32_006113</name>
</gene>
<proteinExistence type="predicted"/>
<reference evidence="1 2" key="1">
    <citation type="submission" date="2020-08" db="EMBL/GenBank/DDBJ databases">
        <title>Sequencing the genomes of 1000 actinobacteria strains.</title>
        <authorList>
            <person name="Klenk H.-P."/>
        </authorList>
    </citation>
    <scope>NUCLEOTIDE SEQUENCE [LARGE SCALE GENOMIC DNA]</scope>
    <source>
        <strain evidence="1 2">DSM 43023</strain>
    </source>
</reference>
<name>A0A7W7S0N7_9ACTN</name>
<dbReference type="EMBL" id="JACHJU010000002">
    <property type="protein sequence ID" value="MBB4941736.1"/>
    <property type="molecule type" value="Genomic_DNA"/>
</dbReference>
<protein>
    <submittedName>
        <fullName evidence="1">Uncharacterized protein</fullName>
    </submittedName>
</protein>
<accession>A0A7W7S0N7</accession>
<comment type="caution">
    <text evidence="1">The sequence shown here is derived from an EMBL/GenBank/DDBJ whole genome shotgun (WGS) entry which is preliminary data.</text>
</comment>
<sequence length="35" mass="3929">MEQRQVTLMDGPWDGMAFLAAAEDDEGGAYMKRHT</sequence>
<keyword evidence="2" id="KW-1185">Reference proteome</keyword>
<dbReference type="Proteomes" id="UP000534286">
    <property type="component" value="Unassembled WGS sequence"/>
</dbReference>
<organism evidence="1 2">
    <name type="scientific">Streptosporangium album</name>
    <dbReference type="NCBI Taxonomy" id="47479"/>
    <lineage>
        <taxon>Bacteria</taxon>
        <taxon>Bacillati</taxon>
        <taxon>Actinomycetota</taxon>
        <taxon>Actinomycetes</taxon>
        <taxon>Streptosporangiales</taxon>
        <taxon>Streptosporangiaceae</taxon>
        <taxon>Streptosporangium</taxon>
    </lineage>
</organism>
<evidence type="ECO:0000313" key="1">
    <source>
        <dbReference type="EMBL" id="MBB4941736.1"/>
    </source>
</evidence>